<sequence length="1025" mass="110276">MNFATWSLRNPIPSILLFLLLSLAGLHGFERLSIQNLPDLDLPTINVQLTQPGAAPSQLESEVARKVEDSLASISGLKHIRTAISDGQVQLRVEFVLEKQLSDALIETKDAVDRIRSDLPDDMLQPSVTAVTMARQPILTYAVVAHNMSEEALSWLVDNTVTKALLEQQGVSRVERIGGVQREVRVEVDPVQLIANGLTAADVSRTLRLTQQDASGGRSELGMSEQGIRTLGNVRQAQDLAALPISQDNGRALRLDQVAQVTDGTAERTQFAELDGLPVVGFNLYRAKGSDETRIAEAVDKTLKALQAEQSGLKFSVVSSTVDYTREQYRGSMQMLYEGALLAILVVWWFLRDWRATLLAAVTLPLSILPAFAAMWWLGYSLNTLTLLALAVVVGILVDDAIVEIENIERHRGLGKPLLEATGDAVNEIALAVIATTLTLVVVFVPTALMSGIPGLFFQQFGWTTVIAVLSSLLVARLLTPILAVKFLHNHVPKPRPDSRWMTLYLRLARIALNHRLLTFVAALVFFAASLALVPLIPKGLIPPSDRGYTVVNFELPPGSTLEDTLAVGQNVRVALWLIPSIEHVFSTAGVPEAGQNGQGIAQVRKGSLTLTLGPRDERDSQAKIEHKVRQVLAYIPGARFSVGAGSPGEKITLILTGEDSQALKLSAQALVRELRGVGSLSNISSNASLEQPEISIRPDYSKAAERGVSSAAIAQTIRIATVGDFDAQLPKLTLDNRQVAIRVRMGDTQRNDLEALNNLRVSTVNGLVPLSSVASLTVGSGPVQIDRYDRRRYVEISADLSGMPMGQAVAEALALPAARALPAGIKIIQSGDGEAAAELASSFGTAMIAGLLCVFCVLILLFKDFLQPLTILCAIPLSLGGAFIALVLSGSELDVPSMIGLIMLMGIVVKNSILLVEYAVVGMRERQLAVHEAILEACHKRARPIVMTSLAMIAGMLPIALGLGADASFRQPMAIAVIGGLVTSTALSLLVVPVVFSYVDDAERWLHRLSRLVGQKAHAAVSRP</sequence>
<dbReference type="PANTHER" id="PTHR32063">
    <property type="match status" value="1"/>
</dbReference>
<dbReference type="GO" id="GO:0042910">
    <property type="term" value="F:xenobiotic transmembrane transporter activity"/>
    <property type="evidence" value="ECO:0007669"/>
    <property type="project" value="TreeGrafter"/>
</dbReference>
<dbReference type="OrthoDB" id="9757904at2"/>
<dbReference type="AlphaFoldDB" id="A0A1T2Z8G4"/>
<dbReference type="SUPFAM" id="SSF82866">
    <property type="entry name" value="Multidrug efflux transporter AcrB transmembrane domain"/>
    <property type="match status" value="2"/>
</dbReference>
<evidence type="ECO:0000313" key="3">
    <source>
        <dbReference type="Proteomes" id="UP000190965"/>
    </source>
</evidence>
<dbReference type="Gene3D" id="3.30.70.1440">
    <property type="entry name" value="Multidrug efflux transporter AcrB pore domain"/>
    <property type="match status" value="1"/>
</dbReference>
<keyword evidence="1" id="KW-0472">Membrane</keyword>
<organism evidence="2 3">
    <name type="scientific">Pseudomonas fluorescens</name>
    <dbReference type="NCBI Taxonomy" id="294"/>
    <lineage>
        <taxon>Bacteria</taxon>
        <taxon>Pseudomonadati</taxon>
        <taxon>Pseudomonadota</taxon>
        <taxon>Gammaproteobacteria</taxon>
        <taxon>Pseudomonadales</taxon>
        <taxon>Pseudomonadaceae</taxon>
        <taxon>Pseudomonas</taxon>
    </lineage>
</organism>
<dbReference type="PANTHER" id="PTHR32063:SF77">
    <property type="entry name" value="ACR FAMILY TRANSPORT PROTEIN"/>
    <property type="match status" value="1"/>
</dbReference>
<feature type="transmembrane region" description="Helical" evidence="1">
    <location>
        <begin position="974"/>
        <end position="1000"/>
    </location>
</feature>
<keyword evidence="1" id="KW-1133">Transmembrane helix</keyword>
<protein>
    <submittedName>
        <fullName evidence="2">RND transporter</fullName>
    </submittedName>
</protein>
<feature type="transmembrane region" description="Helical" evidence="1">
    <location>
        <begin position="517"/>
        <end position="537"/>
    </location>
</feature>
<keyword evidence="1" id="KW-0812">Transmembrane</keyword>
<proteinExistence type="predicted"/>
<comment type="caution">
    <text evidence="2">The sequence shown here is derived from an EMBL/GenBank/DDBJ whole genome shotgun (WGS) entry which is preliminary data.</text>
</comment>
<dbReference type="PRINTS" id="PR00702">
    <property type="entry name" value="ACRIFLAVINRP"/>
</dbReference>
<dbReference type="InterPro" id="IPR001036">
    <property type="entry name" value="Acrflvin-R"/>
</dbReference>
<dbReference type="EMBL" id="MSDF01000001">
    <property type="protein sequence ID" value="OPB00933.1"/>
    <property type="molecule type" value="Genomic_DNA"/>
</dbReference>
<dbReference type="Gene3D" id="3.30.70.1430">
    <property type="entry name" value="Multidrug efflux transporter AcrB pore domain"/>
    <property type="match status" value="2"/>
</dbReference>
<dbReference type="RefSeq" id="WP_078738065.1">
    <property type="nucleotide sequence ID" value="NZ_MSDF01000001.1"/>
</dbReference>
<dbReference type="Gene3D" id="3.30.70.1320">
    <property type="entry name" value="Multidrug efflux transporter AcrB pore domain like"/>
    <property type="match status" value="1"/>
</dbReference>
<feature type="transmembrane region" description="Helical" evidence="1">
    <location>
        <begin position="335"/>
        <end position="351"/>
    </location>
</feature>
<name>A0A1T2Z8G4_PSEFL</name>
<feature type="transmembrane region" description="Helical" evidence="1">
    <location>
        <begin position="943"/>
        <end position="962"/>
    </location>
</feature>
<dbReference type="Gene3D" id="1.20.1640.10">
    <property type="entry name" value="Multidrug efflux transporter AcrB transmembrane domain"/>
    <property type="match status" value="2"/>
</dbReference>
<feature type="transmembrane region" description="Helical" evidence="1">
    <location>
        <begin position="840"/>
        <end position="863"/>
    </location>
</feature>
<accession>A0A1T2Z8G4</accession>
<feature type="transmembrane region" description="Helical" evidence="1">
    <location>
        <begin position="426"/>
        <end position="449"/>
    </location>
</feature>
<evidence type="ECO:0000256" key="1">
    <source>
        <dbReference type="SAM" id="Phobius"/>
    </source>
</evidence>
<feature type="transmembrane region" description="Helical" evidence="1">
    <location>
        <begin position="358"/>
        <end position="379"/>
    </location>
</feature>
<feature type="transmembrane region" description="Helical" evidence="1">
    <location>
        <begin position="385"/>
        <end position="405"/>
    </location>
</feature>
<feature type="transmembrane region" description="Helical" evidence="1">
    <location>
        <begin position="870"/>
        <end position="892"/>
    </location>
</feature>
<dbReference type="Proteomes" id="UP000190965">
    <property type="component" value="Unassembled WGS sequence"/>
</dbReference>
<feature type="transmembrane region" description="Helical" evidence="1">
    <location>
        <begin position="461"/>
        <end position="485"/>
    </location>
</feature>
<reference evidence="2 3" key="1">
    <citation type="submission" date="2016-12" db="EMBL/GenBank/DDBJ databases">
        <title>Draft genome sequences of seven strains of Pseudomonas fluorescens that produce 4-formylaminooxyvinylglycine.</title>
        <authorList>
            <person name="Okrent R.A."/>
            <person name="Manning V.A."/>
            <person name="Trippe K.M."/>
        </authorList>
    </citation>
    <scope>NUCLEOTIDE SEQUENCE [LARGE SCALE GENOMIC DNA]</scope>
    <source>
        <strain evidence="2 3">P5A</strain>
    </source>
</reference>
<dbReference type="Gene3D" id="3.30.2090.10">
    <property type="entry name" value="Multidrug efflux transporter AcrB TolC docking domain, DN and DC subdomains"/>
    <property type="match status" value="2"/>
</dbReference>
<dbReference type="SUPFAM" id="SSF82693">
    <property type="entry name" value="Multidrug efflux transporter AcrB pore domain, PN1, PN2, PC1 and PC2 subdomains"/>
    <property type="match status" value="3"/>
</dbReference>
<feature type="transmembrane region" description="Helical" evidence="1">
    <location>
        <begin position="898"/>
        <end position="922"/>
    </location>
</feature>
<evidence type="ECO:0000313" key="2">
    <source>
        <dbReference type="EMBL" id="OPB00933.1"/>
    </source>
</evidence>
<dbReference type="GO" id="GO:0005886">
    <property type="term" value="C:plasma membrane"/>
    <property type="evidence" value="ECO:0007669"/>
    <property type="project" value="TreeGrafter"/>
</dbReference>
<dbReference type="InterPro" id="IPR027463">
    <property type="entry name" value="AcrB_DN_DC_subdom"/>
</dbReference>
<dbReference type="SUPFAM" id="SSF82714">
    <property type="entry name" value="Multidrug efflux transporter AcrB TolC docking domain, DN and DC subdomains"/>
    <property type="match status" value="2"/>
</dbReference>
<gene>
    <name evidence="2" type="ORF">BFW87_00555</name>
</gene>
<dbReference type="Pfam" id="PF00873">
    <property type="entry name" value="ACR_tran"/>
    <property type="match status" value="1"/>
</dbReference>